<evidence type="ECO:0000313" key="2">
    <source>
        <dbReference type="Proteomes" id="UP000467841"/>
    </source>
</evidence>
<reference evidence="1" key="1">
    <citation type="submission" date="2020-01" db="EMBL/GenBank/DDBJ databases">
        <authorList>
            <person name="Mishra B."/>
        </authorList>
    </citation>
    <scope>NUCLEOTIDE SEQUENCE [LARGE SCALE GENOMIC DNA]</scope>
</reference>
<dbReference type="AlphaFoldDB" id="A0A6D2JN26"/>
<evidence type="ECO:0000313" key="1">
    <source>
        <dbReference type="EMBL" id="CAA7038021.1"/>
    </source>
</evidence>
<proteinExistence type="predicted"/>
<organism evidence="1 2">
    <name type="scientific">Microthlaspi erraticum</name>
    <dbReference type="NCBI Taxonomy" id="1685480"/>
    <lineage>
        <taxon>Eukaryota</taxon>
        <taxon>Viridiplantae</taxon>
        <taxon>Streptophyta</taxon>
        <taxon>Embryophyta</taxon>
        <taxon>Tracheophyta</taxon>
        <taxon>Spermatophyta</taxon>
        <taxon>Magnoliopsida</taxon>
        <taxon>eudicotyledons</taxon>
        <taxon>Gunneridae</taxon>
        <taxon>Pentapetalae</taxon>
        <taxon>rosids</taxon>
        <taxon>malvids</taxon>
        <taxon>Brassicales</taxon>
        <taxon>Brassicaceae</taxon>
        <taxon>Coluteocarpeae</taxon>
        <taxon>Microthlaspi</taxon>
    </lineage>
</organism>
<dbReference type="EMBL" id="CACVBM020001185">
    <property type="protein sequence ID" value="CAA7038021.1"/>
    <property type="molecule type" value="Genomic_DNA"/>
</dbReference>
<sequence>MIRATTPVVITVDLWRIWGSEGRSGTILSQEGLKMERYYEIGTRLVWNPEPSGRHWGMDQVGLGLGRLREARGGSSYGEMEMVRRVSGVGWYLGSGEYVEVEACGGRADRNLSSNDYHRKDIRRKSGDFPWFLVENFQKFQWSGGRVLGTGWSKWDWLEWGCRLFGIEIMEVEWGLMEGSLGQKGNPHLLWNPESQGTKNGVFGKAYLPSLGGLREFRCKRDIWEGDWTLRVRDLKEIREEKYFQRRDRIEDLISVLLSLSRLFCY</sequence>
<accession>A0A6D2JN26</accession>
<keyword evidence="2" id="KW-1185">Reference proteome</keyword>
<dbReference type="Proteomes" id="UP000467841">
    <property type="component" value="Unassembled WGS sequence"/>
</dbReference>
<gene>
    <name evidence="1" type="ORF">MERR_LOCUS25256</name>
</gene>
<comment type="caution">
    <text evidence="1">The sequence shown here is derived from an EMBL/GenBank/DDBJ whole genome shotgun (WGS) entry which is preliminary data.</text>
</comment>
<name>A0A6D2JN26_9BRAS</name>
<protein>
    <submittedName>
        <fullName evidence="1">Uncharacterized protein</fullName>
    </submittedName>
</protein>